<organism evidence="4 5">
    <name type="scientific">Ligilactobacillus ruminis DPC 6832</name>
    <dbReference type="NCBI Taxonomy" id="1402208"/>
    <lineage>
        <taxon>Bacteria</taxon>
        <taxon>Bacillati</taxon>
        <taxon>Bacillota</taxon>
        <taxon>Bacilli</taxon>
        <taxon>Lactobacillales</taxon>
        <taxon>Lactobacillaceae</taxon>
        <taxon>Ligilactobacillus</taxon>
    </lineage>
</organism>
<dbReference type="PROSITE" id="PS51206">
    <property type="entry name" value="SF3_HELICASE_1"/>
    <property type="match status" value="1"/>
</dbReference>
<sequence length="622" mass="71216">MEEMNLNENKNNGNMADETIEITNATATKKAQKKEASRAERASQLRLTKTFNTINNSVNKAECQEDTSKNSQNNVFDRAQAKSHYMEQVTEGHTEKYISNHASELERNAERLTDAAEGSFKADQKMNAFLNGRKLNELEFMNEIKLYLINYSAKWHFEHVNEKTGEPKRMHFTTIADILKKVLHIAIVKMTAESTRDESKLMYWNPETGLYEESEATLNALARICEECITTGEQHQVIGALKDTVELKTVNDWKDVVTCGNGYFRRGELYDYSHDVVFVSKLATDYNADATECPTINGWNFDNWIENEVCHGDAGKINAFWQIIIRVVRYREQNDVMFWLYSEQGGKGKSTFLDLLINLVGARYTGSLTVKQFAEPFKLASAYNKSLIIGDDNPVNALMGDVEAFKSAVTGGLVNINPKNQKPFSARVQAAIIQASNGFPKFNAYDDGVARRFIPLEFNPTYAKPDKRVQTEYIKDHRVLEYILHEALRLDKNDNFKSLPEVVAAKKEIEENSSPVASFAAECLPEIHSRVVPTEFMFACFQRYLEEENRPKTMTRRTFNQKLNSLIKQGKVKGWESIRNSRLTDWNYDQDRVLLERGNGHYEYNDHEQSGSSKQAKCFIRE</sequence>
<protein>
    <submittedName>
        <fullName evidence="4">DNA primase</fullName>
    </submittedName>
</protein>
<proteinExistence type="predicted"/>
<dbReference type="Gene3D" id="3.40.50.300">
    <property type="entry name" value="P-loop containing nucleotide triphosphate hydrolases"/>
    <property type="match status" value="1"/>
</dbReference>
<dbReference type="InterPro" id="IPR045455">
    <property type="entry name" value="NrS-1_pol-like_helicase"/>
</dbReference>
<dbReference type="Pfam" id="PF03288">
    <property type="entry name" value="Pox_D5"/>
    <property type="match status" value="1"/>
</dbReference>
<evidence type="ECO:0000259" key="3">
    <source>
        <dbReference type="PROSITE" id="PS51206"/>
    </source>
</evidence>
<dbReference type="EMBL" id="AWYA01000057">
    <property type="protein sequence ID" value="KIC05205.1"/>
    <property type="molecule type" value="Genomic_DNA"/>
</dbReference>
<name>A0A837DYI7_9LACO</name>
<evidence type="ECO:0000313" key="5">
    <source>
        <dbReference type="Proteomes" id="UP000031011"/>
    </source>
</evidence>
<evidence type="ECO:0000256" key="2">
    <source>
        <dbReference type="ARBA" id="ARBA00022840"/>
    </source>
</evidence>
<dbReference type="InterPro" id="IPR004968">
    <property type="entry name" value="DNA_primase/NTPase_C"/>
</dbReference>
<dbReference type="Pfam" id="PF19263">
    <property type="entry name" value="DUF5906"/>
    <property type="match status" value="1"/>
</dbReference>
<comment type="caution">
    <text evidence="4">The sequence shown here is derived from an EMBL/GenBank/DDBJ whole genome shotgun (WGS) entry which is preliminary data.</text>
</comment>
<dbReference type="AlphaFoldDB" id="A0A837DYI7"/>
<evidence type="ECO:0000313" key="4">
    <source>
        <dbReference type="EMBL" id="KIC05205.1"/>
    </source>
</evidence>
<reference evidence="4 5" key="1">
    <citation type="journal article" date="2015" name="BMC Microbiol.">
        <title>Lactobacillus ruminis strains cluster according to their mammalian gut source.</title>
        <authorList>
            <person name="O' Donnell M.M."/>
            <person name="Harris H.M."/>
            <person name="Lynch D.B."/>
            <person name="Ross R.P."/>
            <person name="O'Toole P.W."/>
        </authorList>
    </citation>
    <scope>NUCLEOTIDE SEQUENCE [LARGE SCALE GENOMIC DNA]</scope>
    <source>
        <strain evidence="4 5">DPC 6832</strain>
    </source>
</reference>
<dbReference type="InterPro" id="IPR006500">
    <property type="entry name" value="Helicase_put_C_phage/plasmid"/>
</dbReference>
<dbReference type="NCBIfam" id="TIGR01613">
    <property type="entry name" value="primase_Cterm"/>
    <property type="match status" value="1"/>
</dbReference>
<dbReference type="SUPFAM" id="SSF52540">
    <property type="entry name" value="P-loop containing nucleoside triphosphate hydrolases"/>
    <property type="match status" value="1"/>
</dbReference>
<keyword evidence="1" id="KW-0547">Nucleotide-binding</keyword>
<dbReference type="Proteomes" id="UP000031011">
    <property type="component" value="Unassembled WGS sequence"/>
</dbReference>
<dbReference type="GO" id="GO:0005524">
    <property type="term" value="F:ATP binding"/>
    <property type="evidence" value="ECO:0007669"/>
    <property type="project" value="UniProtKB-KW"/>
</dbReference>
<accession>A0A837DYI7</accession>
<gene>
    <name evidence="4" type="ORF">LRN_0091</name>
</gene>
<dbReference type="InterPro" id="IPR027417">
    <property type="entry name" value="P-loop_NTPase"/>
</dbReference>
<evidence type="ECO:0000256" key="1">
    <source>
        <dbReference type="ARBA" id="ARBA00022741"/>
    </source>
</evidence>
<keyword evidence="2" id="KW-0067">ATP-binding</keyword>
<feature type="domain" description="SF3 helicase" evidence="3">
    <location>
        <begin position="315"/>
        <end position="471"/>
    </location>
</feature>
<dbReference type="InterPro" id="IPR014015">
    <property type="entry name" value="Helicase_SF3_DNA-vir"/>
</dbReference>